<sequence>MNPSIDIGSLGGSGWVKSICIRWEIVLEMQQKSTDTLPLMLTTKSLFIWDAGLTLLKHDTKPMGCVKRISFRISQRSLSD</sequence>
<dbReference type="EMBL" id="AJVK01022671">
    <property type="status" value="NOT_ANNOTATED_CDS"/>
    <property type="molecule type" value="Genomic_DNA"/>
</dbReference>
<dbReference type="VEuPathDB" id="VectorBase:PPAI001471"/>
<organism evidence="1 2">
    <name type="scientific">Phlebotomus papatasi</name>
    <name type="common">Sandfly</name>
    <dbReference type="NCBI Taxonomy" id="29031"/>
    <lineage>
        <taxon>Eukaryota</taxon>
        <taxon>Metazoa</taxon>
        <taxon>Ecdysozoa</taxon>
        <taxon>Arthropoda</taxon>
        <taxon>Hexapoda</taxon>
        <taxon>Insecta</taxon>
        <taxon>Pterygota</taxon>
        <taxon>Neoptera</taxon>
        <taxon>Endopterygota</taxon>
        <taxon>Diptera</taxon>
        <taxon>Nematocera</taxon>
        <taxon>Psychodoidea</taxon>
        <taxon>Psychodidae</taxon>
        <taxon>Phlebotomus</taxon>
        <taxon>Phlebotomus</taxon>
    </lineage>
</organism>
<accession>A0A1B0D298</accession>
<reference evidence="1" key="1">
    <citation type="submission" date="2022-08" db="UniProtKB">
        <authorList>
            <consortium name="EnsemblMetazoa"/>
        </authorList>
    </citation>
    <scope>IDENTIFICATION</scope>
    <source>
        <strain evidence="1">Israel</strain>
    </source>
</reference>
<dbReference type="AlphaFoldDB" id="A0A1B0D298"/>
<name>A0A1B0D298_PHLPP</name>
<proteinExistence type="predicted"/>
<evidence type="ECO:0000313" key="1">
    <source>
        <dbReference type="EnsemblMetazoa" id="PPAI001471-PA"/>
    </source>
</evidence>
<dbReference type="EnsemblMetazoa" id="PPAI001471-RA">
    <property type="protein sequence ID" value="PPAI001471-PA"/>
    <property type="gene ID" value="PPAI001471"/>
</dbReference>
<keyword evidence="2" id="KW-1185">Reference proteome</keyword>
<dbReference type="Proteomes" id="UP000092462">
    <property type="component" value="Unassembled WGS sequence"/>
</dbReference>
<protein>
    <submittedName>
        <fullName evidence="1">Uncharacterized protein</fullName>
    </submittedName>
</protein>
<evidence type="ECO:0000313" key="2">
    <source>
        <dbReference type="Proteomes" id="UP000092462"/>
    </source>
</evidence>